<organism evidence="7 8">
    <name type="scientific">Rhodoferax mekongensis</name>
    <dbReference type="NCBI Taxonomy" id="3068341"/>
    <lineage>
        <taxon>Bacteria</taxon>
        <taxon>Pseudomonadati</taxon>
        <taxon>Pseudomonadota</taxon>
        <taxon>Betaproteobacteria</taxon>
        <taxon>Burkholderiales</taxon>
        <taxon>Comamonadaceae</taxon>
        <taxon>Rhodoferax</taxon>
    </lineage>
</organism>
<evidence type="ECO:0000256" key="3">
    <source>
        <dbReference type="SAM" id="Coils"/>
    </source>
</evidence>
<feature type="coiled-coil region" evidence="3">
    <location>
        <begin position="423"/>
        <end position="471"/>
    </location>
</feature>
<dbReference type="InterPro" id="IPR011623">
    <property type="entry name" value="7TMR_DISM_rcpt_extracell_dom1"/>
</dbReference>
<feature type="transmembrane region" description="Helical" evidence="4">
    <location>
        <begin position="198"/>
        <end position="219"/>
    </location>
</feature>
<keyword evidence="4" id="KW-1133">Transmembrane helix</keyword>
<evidence type="ECO:0000256" key="2">
    <source>
        <dbReference type="ARBA" id="ARBA00034247"/>
    </source>
</evidence>
<evidence type="ECO:0000259" key="6">
    <source>
        <dbReference type="PROSITE" id="PS50887"/>
    </source>
</evidence>
<dbReference type="InterPro" id="IPR011622">
    <property type="entry name" value="7TMR_DISM_rcpt_extracell_dom2"/>
</dbReference>
<dbReference type="PROSITE" id="PS50887">
    <property type="entry name" value="GGDEF"/>
    <property type="match status" value="1"/>
</dbReference>
<dbReference type="PANTHER" id="PTHR45138:SF9">
    <property type="entry name" value="DIGUANYLATE CYCLASE DGCM-RELATED"/>
    <property type="match status" value="1"/>
</dbReference>
<dbReference type="PANTHER" id="PTHR45138">
    <property type="entry name" value="REGULATORY COMPONENTS OF SENSORY TRANSDUCTION SYSTEM"/>
    <property type="match status" value="1"/>
</dbReference>
<feature type="signal peptide" evidence="5">
    <location>
        <begin position="1"/>
        <end position="27"/>
    </location>
</feature>
<feature type="transmembrane region" description="Helical" evidence="4">
    <location>
        <begin position="261"/>
        <end position="282"/>
    </location>
</feature>
<dbReference type="SMART" id="SM00267">
    <property type="entry name" value="GGDEF"/>
    <property type="match status" value="1"/>
</dbReference>
<keyword evidence="4" id="KW-0472">Membrane</keyword>
<dbReference type="EMBL" id="CP132507">
    <property type="protein sequence ID" value="WNO03294.1"/>
    <property type="molecule type" value="Genomic_DNA"/>
</dbReference>
<evidence type="ECO:0000313" key="7">
    <source>
        <dbReference type="EMBL" id="WNO03294.1"/>
    </source>
</evidence>
<dbReference type="InterPro" id="IPR050469">
    <property type="entry name" value="Diguanylate_Cyclase"/>
</dbReference>
<evidence type="ECO:0000313" key="8">
    <source>
        <dbReference type="Proteomes" id="UP001302257"/>
    </source>
</evidence>
<evidence type="ECO:0000256" key="5">
    <source>
        <dbReference type="SAM" id="SignalP"/>
    </source>
</evidence>
<evidence type="ECO:0000256" key="1">
    <source>
        <dbReference type="ARBA" id="ARBA00012528"/>
    </source>
</evidence>
<dbReference type="Gene3D" id="2.60.40.2380">
    <property type="match status" value="1"/>
</dbReference>
<name>A0ABZ0AUX2_9BURK</name>
<evidence type="ECO:0000256" key="4">
    <source>
        <dbReference type="SAM" id="Phobius"/>
    </source>
</evidence>
<dbReference type="RefSeq" id="WP_313866208.1">
    <property type="nucleotide sequence ID" value="NZ_CP132507.1"/>
</dbReference>
<keyword evidence="4" id="KW-0812">Transmembrane</keyword>
<proteinExistence type="predicted"/>
<dbReference type="Gene3D" id="3.30.70.270">
    <property type="match status" value="1"/>
</dbReference>
<sequence>MRHFVMVLGFMRWALALCLVLSGSAGAQGSSASATFPVIAIHAENVAHTDIGARIAYLQDDTRQLQVNQVMADGQPWMPVARTSPNFGFTNNAYWFRFALDNQTGKPVTRFIELPRPFLDDVRLFHFVDGRIITRYSLGDEQPFVQRVMQHQNFVMPLNLEPGRNQVVLRIASTGTVEAPLRLWQPAAFYEAASKENLLAGAVFGMLLVMIVYNLFVYLSTRDANYIYYISFVASYLMFWATLNGYAFALAWPEAIRWNSVAVPFSIAWACLSASLFADNFLKLYRFSPPAHRLMQGMALVSAGLMLGSFVLPYVWIIRATSAFILVVSCAALSIGYWRWWLGARFARFYCLSWTAVFVGVSVLTASKFGWLPANFWVDNASQIGILSLVVLLSFTLADRINTDRSLRINAQAVALAHAKKARASQQAMLQATADANRELENRVQARTNELHAAMDQLRLANDQLQRLSMTDSLTQVGNRAFFDQSLVTEHKRASRLKQPLALLLLDIDHFKAINDTYGHPAGDACLRTLADYMRQKVQRAGDLLARYGGEEFAVLLINSTLGDALDLADEFRADIAGLEVVFEGRTLRFTASIGVASAIPDMQFTPSQFVGDADKALYEAKHGGRNCVRAAAPRLAGVTSNALPA</sequence>
<dbReference type="GO" id="GO:0052621">
    <property type="term" value="F:diguanylate cyclase activity"/>
    <property type="evidence" value="ECO:0007669"/>
    <property type="project" value="UniProtKB-EC"/>
</dbReference>
<dbReference type="InterPro" id="IPR043128">
    <property type="entry name" value="Rev_trsase/Diguanyl_cyclase"/>
</dbReference>
<feature type="domain" description="GGDEF" evidence="6">
    <location>
        <begin position="499"/>
        <end position="634"/>
    </location>
</feature>
<feature type="transmembrane region" description="Helical" evidence="4">
    <location>
        <begin position="226"/>
        <end position="249"/>
    </location>
</feature>
<feature type="transmembrane region" description="Helical" evidence="4">
    <location>
        <begin position="294"/>
        <end position="317"/>
    </location>
</feature>
<feature type="transmembrane region" description="Helical" evidence="4">
    <location>
        <begin position="349"/>
        <end position="369"/>
    </location>
</feature>
<feature type="chain" id="PRO_5046920586" description="diguanylate cyclase" evidence="5">
    <location>
        <begin position="28"/>
        <end position="646"/>
    </location>
</feature>
<dbReference type="InterPro" id="IPR000160">
    <property type="entry name" value="GGDEF_dom"/>
</dbReference>
<dbReference type="SUPFAM" id="SSF55073">
    <property type="entry name" value="Nucleotide cyclase"/>
    <property type="match status" value="1"/>
</dbReference>
<dbReference type="NCBIfam" id="TIGR00254">
    <property type="entry name" value="GGDEF"/>
    <property type="match status" value="1"/>
</dbReference>
<gene>
    <name evidence="7" type="ORF">RAN89_10130</name>
</gene>
<dbReference type="Pfam" id="PF07696">
    <property type="entry name" value="7TMR-DISMED2"/>
    <property type="match status" value="1"/>
</dbReference>
<comment type="catalytic activity">
    <reaction evidence="2">
        <text>2 GTP = 3',3'-c-di-GMP + 2 diphosphate</text>
        <dbReference type="Rhea" id="RHEA:24898"/>
        <dbReference type="ChEBI" id="CHEBI:33019"/>
        <dbReference type="ChEBI" id="CHEBI:37565"/>
        <dbReference type="ChEBI" id="CHEBI:58805"/>
        <dbReference type="EC" id="2.7.7.65"/>
    </reaction>
</comment>
<keyword evidence="7" id="KW-0548">Nucleotidyltransferase</keyword>
<dbReference type="EC" id="2.7.7.65" evidence="1"/>
<dbReference type="Pfam" id="PF07695">
    <property type="entry name" value="7TMR-DISM_7TM"/>
    <property type="match status" value="1"/>
</dbReference>
<reference evidence="7 8" key="1">
    <citation type="submission" date="2023-08" db="EMBL/GenBank/DDBJ databases">
        <title>Rhodoferax potami sp. nov. and Rhodoferax mekongensis sp. nov., isolated from the Mekong River in Thailand.</title>
        <authorList>
            <person name="Kitikhun S."/>
            <person name="Charoenyingcharoen P."/>
            <person name="Siriarchawattana P."/>
            <person name="Likhitrattanapisal S."/>
            <person name="Nilsakha T."/>
            <person name="Chanpet A."/>
            <person name="Rattanawaree P."/>
            <person name="Ingsriswang S."/>
        </authorList>
    </citation>
    <scope>NUCLEOTIDE SEQUENCE [LARGE SCALE GENOMIC DNA]</scope>
    <source>
        <strain evidence="7 8">TBRC 17307</strain>
    </source>
</reference>
<dbReference type="CDD" id="cd01949">
    <property type="entry name" value="GGDEF"/>
    <property type="match status" value="1"/>
</dbReference>
<keyword evidence="3" id="KW-0175">Coiled coil</keyword>
<dbReference type="Proteomes" id="UP001302257">
    <property type="component" value="Chromosome"/>
</dbReference>
<keyword evidence="5" id="KW-0732">Signal</keyword>
<dbReference type="Pfam" id="PF00990">
    <property type="entry name" value="GGDEF"/>
    <property type="match status" value="1"/>
</dbReference>
<accession>A0ABZ0AUX2</accession>
<keyword evidence="8" id="KW-1185">Reference proteome</keyword>
<dbReference type="InterPro" id="IPR029787">
    <property type="entry name" value="Nucleotide_cyclase"/>
</dbReference>
<feature type="transmembrane region" description="Helical" evidence="4">
    <location>
        <begin position="381"/>
        <end position="398"/>
    </location>
</feature>
<protein>
    <recommendedName>
        <fullName evidence="1">diguanylate cyclase</fullName>
        <ecNumber evidence="1">2.7.7.65</ecNumber>
    </recommendedName>
</protein>
<feature type="transmembrane region" description="Helical" evidence="4">
    <location>
        <begin position="323"/>
        <end position="342"/>
    </location>
</feature>
<keyword evidence="7" id="KW-0808">Transferase</keyword>